<evidence type="ECO:0000256" key="1">
    <source>
        <dbReference type="SAM" id="Coils"/>
    </source>
</evidence>
<evidence type="ECO:0000313" key="2">
    <source>
        <dbReference type="EMBL" id="KKK88103.1"/>
    </source>
</evidence>
<reference evidence="2" key="1">
    <citation type="journal article" date="2015" name="Nature">
        <title>Complex archaea that bridge the gap between prokaryotes and eukaryotes.</title>
        <authorList>
            <person name="Spang A."/>
            <person name="Saw J.H."/>
            <person name="Jorgensen S.L."/>
            <person name="Zaremba-Niedzwiedzka K."/>
            <person name="Martijn J."/>
            <person name="Lind A.E."/>
            <person name="van Eijk R."/>
            <person name="Schleper C."/>
            <person name="Guy L."/>
            <person name="Ettema T.J."/>
        </authorList>
    </citation>
    <scope>NUCLEOTIDE SEQUENCE</scope>
</reference>
<gene>
    <name evidence="2" type="ORF">LCGC14_2746550</name>
</gene>
<dbReference type="EMBL" id="LAZR01050107">
    <property type="protein sequence ID" value="KKK88103.1"/>
    <property type="molecule type" value="Genomic_DNA"/>
</dbReference>
<organism evidence="2">
    <name type="scientific">marine sediment metagenome</name>
    <dbReference type="NCBI Taxonomy" id="412755"/>
    <lineage>
        <taxon>unclassified sequences</taxon>
        <taxon>metagenomes</taxon>
        <taxon>ecological metagenomes</taxon>
    </lineage>
</organism>
<name>A0A0F8Z331_9ZZZZ</name>
<accession>A0A0F8Z331</accession>
<feature type="coiled-coil region" evidence="1">
    <location>
        <begin position="67"/>
        <end position="114"/>
    </location>
</feature>
<keyword evidence="1" id="KW-0175">Coiled coil</keyword>
<protein>
    <submittedName>
        <fullName evidence="2">Uncharacterized protein</fullName>
    </submittedName>
</protein>
<comment type="caution">
    <text evidence="2">The sequence shown here is derived from an EMBL/GenBank/DDBJ whole genome shotgun (WGS) entry which is preliminary data.</text>
</comment>
<sequence>MPEAIAQYLGIGTIEVDATTELFPQLSDQFDHPFLLWETGSKRARILGRATRLDTVISAQMLCKKELDAAKRGLEKATTSLGEVEEQLEELPDYEALEREVDEGEGNLQTLSDSLARADKARDLADRLEEVQSRATAVDTGALLKILRDAATTLDSAERMRFLADRIPQLQRTIRDLDQRETDNREALASFQTQLTEACKEAGVCEVCQGLISHEECTG</sequence>
<dbReference type="AlphaFoldDB" id="A0A0F8Z331"/>
<proteinExistence type="predicted"/>